<accession>A0A1J9PYB8</accession>
<dbReference type="AlphaFoldDB" id="A0A1J9PYB8"/>
<dbReference type="VEuPathDB" id="FungiDB:AJ78_06587"/>
<reference evidence="1 2" key="1">
    <citation type="submission" date="2015-07" db="EMBL/GenBank/DDBJ databases">
        <title>Emmonsia species relationships and genome sequence.</title>
        <authorList>
            <consortium name="The Broad Institute Genomics Platform"/>
            <person name="Cuomo C.A."/>
            <person name="Munoz J.F."/>
            <person name="Imamovic A."/>
            <person name="Priest M.E."/>
            <person name="Young S."/>
            <person name="Clay O.K."/>
            <person name="McEwen J.G."/>
        </authorList>
    </citation>
    <scope>NUCLEOTIDE SEQUENCE [LARGE SCALE GENOMIC DNA]</scope>
    <source>
        <strain evidence="1 2">UAMH 9510</strain>
    </source>
</reference>
<evidence type="ECO:0008006" key="3">
    <source>
        <dbReference type="Google" id="ProtNLM"/>
    </source>
</evidence>
<name>A0A1J9PYB8_9EURO</name>
<organism evidence="1 2">
    <name type="scientific">Emergomyces pasteurianus Ep9510</name>
    <dbReference type="NCBI Taxonomy" id="1447872"/>
    <lineage>
        <taxon>Eukaryota</taxon>
        <taxon>Fungi</taxon>
        <taxon>Dikarya</taxon>
        <taxon>Ascomycota</taxon>
        <taxon>Pezizomycotina</taxon>
        <taxon>Eurotiomycetes</taxon>
        <taxon>Eurotiomycetidae</taxon>
        <taxon>Onygenales</taxon>
        <taxon>Ajellomycetaceae</taxon>
        <taxon>Emergomyces</taxon>
    </lineage>
</organism>
<feature type="non-terminal residue" evidence="1">
    <location>
        <position position="1"/>
    </location>
</feature>
<comment type="caution">
    <text evidence="1">The sequence shown here is derived from an EMBL/GenBank/DDBJ whole genome shotgun (WGS) entry which is preliminary data.</text>
</comment>
<dbReference type="Proteomes" id="UP000182235">
    <property type="component" value="Unassembled WGS sequence"/>
</dbReference>
<evidence type="ECO:0000313" key="2">
    <source>
        <dbReference type="Proteomes" id="UP000182235"/>
    </source>
</evidence>
<dbReference type="OrthoDB" id="5979581at2759"/>
<dbReference type="EMBL" id="LGRN01000355">
    <property type="protein sequence ID" value="OJD12891.1"/>
    <property type="molecule type" value="Genomic_DNA"/>
</dbReference>
<dbReference type="STRING" id="1447872.A0A1J9PYB8"/>
<proteinExistence type="predicted"/>
<keyword evidence="2" id="KW-1185">Reference proteome</keyword>
<gene>
    <name evidence="1" type="ORF">AJ78_06587</name>
</gene>
<evidence type="ECO:0000313" key="1">
    <source>
        <dbReference type="EMBL" id="OJD12891.1"/>
    </source>
</evidence>
<dbReference type="Gene3D" id="1.10.510.10">
    <property type="entry name" value="Transferase(Phosphotransferase) domain 1"/>
    <property type="match status" value="1"/>
</dbReference>
<protein>
    <recommendedName>
        <fullName evidence="3">Protein kinase domain-containing protein</fullName>
    </recommendedName>
</protein>
<sequence length="93" mass="10955">LRSDNIMLFIADESALDNFSQAEIRDPVRRKIINEMRTVYTSRALRDSTENNWPPPVLCDFGKARIEKTHKVINFSEVQPHIYRAWEVSFMMP</sequence>